<gene>
    <name evidence="1" type="ORF">QDS18_23900</name>
</gene>
<dbReference type="AlphaFoldDB" id="A0AAP4EBT3"/>
<evidence type="ECO:0000313" key="1">
    <source>
        <dbReference type="EMBL" id="MDH2333917.1"/>
    </source>
</evidence>
<dbReference type="RefSeq" id="WP_142657860.1">
    <property type="nucleotide sequence ID" value="NZ_JARVWT010000013.1"/>
</dbReference>
<dbReference type="EMBL" id="JARVWT010000013">
    <property type="protein sequence ID" value="MDH2333917.1"/>
    <property type="molecule type" value="Genomic_DNA"/>
</dbReference>
<accession>A0AAP4EBT3</accession>
<comment type="caution">
    <text evidence="1">The sequence shown here is derived from an EMBL/GenBank/DDBJ whole genome shotgun (WGS) entry which is preliminary data.</text>
</comment>
<organism evidence="1 2">
    <name type="scientific">Paenibacillus polymyxa</name>
    <name type="common">Bacillus polymyxa</name>
    <dbReference type="NCBI Taxonomy" id="1406"/>
    <lineage>
        <taxon>Bacteria</taxon>
        <taxon>Bacillati</taxon>
        <taxon>Bacillota</taxon>
        <taxon>Bacilli</taxon>
        <taxon>Bacillales</taxon>
        <taxon>Paenibacillaceae</taxon>
        <taxon>Paenibacillus</taxon>
    </lineage>
</organism>
<sequence>MDEEAAIPVYDEMSNLLTFDIHEWPVSGKNSSSDFLSLPRDRLSASQLPVYSNADQLYLVQQQKKDVSSLYWKRPLVPI</sequence>
<proteinExistence type="predicted"/>
<dbReference type="Proteomes" id="UP001229409">
    <property type="component" value="Unassembled WGS sequence"/>
</dbReference>
<reference evidence="1" key="1">
    <citation type="submission" date="2023-04" db="EMBL/GenBank/DDBJ databases">
        <title>Uncovering the Secrets of Slow-Growing Bacteria in Tropical Savanna Soil through Cultivation and Genomic Analysis.</title>
        <authorList>
            <person name="Goncalves O.S."/>
            <person name="Santana M.F."/>
        </authorList>
    </citation>
    <scope>NUCLEOTIDE SEQUENCE</scope>
    <source>
        <strain evidence="1">ANTI</strain>
    </source>
</reference>
<evidence type="ECO:0000313" key="2">
    <source>
        <dbReference type="Proteomes" id="UP001229409"/>
    </source>
</evidence>
<protein>
    <submittedName>
        <fullName evidence="1">Uncharacterized protein</fullName>
    </submittedName>
</protein>
<name>A0AAP4EBT3_PAEPO</name>